<evidence type="ECO:0000313" key="3">
    <source>
        <dbReference type="Proteomes" id="UP001500390"/>
    </source>
</evidence>
<evidence type="ECO:0000256" key="1">
    <source>
        <dbReference type="SAM" id="Phobius"/>
    </source>
</evidence>
<keyword evidence="1" id="KW-1133">Transmembrane helix</keyword>
<keyword evidence="3" id="KW-1185">Reference proteome</keyword>
<name>A0ABP8JZ28_9MICO</name>
<reference evidence="3" key="1">
    <citation type="journal article" date="2019" name="Int. J. Syst. Evol. Microbiol.">
        <title>The Global Catalogue of Microorganisms (GCM) 10K type strain sequencing project: providing services to taxonomists for standard genome sequencing and annotation.</title>
        <authorList>
            <consortium name="The Broad Institute Genomics Platform"/>
            <consortium name="The Broad Institute Genome Sequencing Center for Infectious Disease"/>
            <person name="Wu L."/>
            <person name="Ma J."/>
        </authorList>
    </citation>
    <scope>NUCLEOTIDE SEQUENCE [LARGE SCALE GENOMIC DNA]</scope>
    <source>
        <strain evidence="3">JCM 17738</strain>
    </source>
</reference>
<dbReference type="Proteomes" id="UP001500390">
    <property type="component" value="Unassembled WGS sequence"/>
</dbReference>
<comment type="caution">
    <text evidence="2">The sequence shown here is derived from an EMBL/GenBank/DDBJ whole genome shotgun (WGS) entry which is preliminary data.</text>
</comment>
<keyword evidence="1" id="KW-0472">Membrane</keyword>
<accession>A0ABP8JZ28</accession>
<protein>
    <submittedName>
        <fullName evidence="2">Uncharacterized protein</fullName>
    </submittedName>
</protein>
<organism evidence="2 3">
    <name type="scientific">Ornithinibacter aureus</name>
    <dbReference type="NCBI Taxonomy" id="622664"/>
    <lineage>
        <taxon>Bacteria</taxon>
        <taxon>Bacillati</taxon>
        <taxon>Actinomycetota</taxon>
        <taxon>Actinomycetes</taxon>
        <taxon>Micrococcales</taxon>
        <taxon>Intrasporangiaceae</taxon>
        <taxon>Ornithinibacter</taxon>
    </lineage>
</organism>
<sequence length="114" mass="11889">MTPSLLAGTPRTTGAGSGSSVGGVGLVVVLGMVVLLAGVGIMIWQRMTMPGFFLGETLRRGVSDAVRMPRSPFPSSRHLPQRAGPTLMTGARVSLFGRCRSRPARAEAPRSATP</sequence>
<gene>
    <name evidence="2" type="ORF">GCM10023153_23020</name>
</gene>
<proteinExistence type="predicted"/>
<feature type="transmembrane region" description="Helical" evidence="1">
    <location>
        <begin position="20"/>
        <end position="44"/>
    </location>
</feature>
<dbReference type="EMBL" id="BAABFX010000032">
    <property type="protein sequence ID" value="GAA4398311.1"/>
    <property type="molecule type" value="Genomic_DNA"/>
</dbReference>
<evidence type="ECO:0000313" key="2">
    <source>
        <dbReference type="EMBL" id="GAA4398311.1"/>
    </source>
</evidence>
<keyword evidence="1" id="KW-0812">Transmembrane</keyword>